<reference evidence="6" key="2">
    <citation type="journal article" date="2021" name="PeerJ">
        <title>Extensive microbial diversity within the chicken gut microbiome revealed by metagenomics and culture.</title>
        <authorList>
            <person name="Gilroy R."/>
            <person name="Ravi A."/>
            <person name="Getino M."/>
            <person name="Pursley I."/>
            <person name="Horton D.L."/>
            <person name="Alikhan N.F."/>
            <person name="Baker D."/>
            <person name="Gharbi K."/>
            <person name="Hall N."/>
            <person name="Watson M."/>
            <person name="Adriaenssens E.M."/>
            <person name="Foster-Nyarko E."/>
            <person name="Jarju S."/>
            <person name="Secka A."/>
            <person name="Antonio M."/>
            <person name="Oren A."/>
            <person name="Chaudhuri R.R."/>
            <person name="La Ragione R."/>
            <person name="Hildebrand F."/>
            <person name="Pallen M.J."/>
        </authorList>
    </citation>
    <scope>NUCLEOTIDE SEQUENCE</scope>
    <source>
        <strain evidence="6">ChiSxjej2B14-6234</strain>
    </source>
</reference>
<dbReference type="PANTHER" id="PTHR13696:SF99">
    <property type="entry name" value="COBYRINIC ACID AC-DIAMIDE SYNTHASE"/>
    <property type="match status" value="1"/>
</dbReference>
<protein>
    <recommendedName>
        <fullName evidence="4">Sporulation initiation inhibitor protein Soj</fullName>
    </recommendedName>
</protein>
<dbReference type="InterPro" id="IPR027417">
    <property type="entry name" value="P-loop_NTPase"/>
</dbReference>
<evidence type="ECO:0000313" key="7">
    <source>
        <dbReference type="Proteomes" id="UP000886887"/>
    </source>
</evidence>
<evidence type="ECO:0000259" key="5">
    <source>
        <dbReference type="Pfam" id="PF13614"/>
    </source>
</evidence>
<evidence type="ECO:0000256" key="3">
    <source>
        <dbReference type="ARBA" id="ARBA00062323"/>
    </source>
</evidence>
<accession>A0A9D1CPR9</accession>
<dbReference type="Proteomes" id="UP000886887">
    <property type="component" value="Unassembled WGS sequence"/>
</dbReference>
<proteinExistence type="inferred from homology"/>
<comment type="catalytic activity">
    <reaction evidence="2">
        <text>ATP + H2O = ADP + phosphate + H(+)</text>
        <dbReference type="Rhea" id="RHEA:13065"/>
        <dbReference type="ChEBI" id="CHEBI:15377"/>
        <dbReference type="ChEBI" id="CHEBI:15378"/>
        <dbReference type="ChEBI" id="CHEBI:30616"/>
        <dbReference type="ChEBI" id="CHEBI:43474"/>
        <dbReference type="ChEBI" id="CHEBI:456216"/>
    </reaction>
</comment>
<dbReference type="InterPro" id="IPR025669">
    <property type="entry name" value="AAA_dom"/>
</dbReference>
<dbReference type="InterPro" id="IPR050678">
    <property type="entry name" value="DNA_Partitioning_ATPase"/>
</dbReference>
<dbReference type="PANTHER" id="PTHR13696">
    <property type="entry name" value="P-LOOP CONTAINING NUCLEOSIDE TRIPHOSPHATE HYDROLASE"/>
    <property type="match status" value="1"/>
</dbReference>
<sequence>MAKVISIANNKGGVAKTTTAVNLACGLKRLGCRALLVDMDPQSSATVYLGLDPLALERSSYEVLMGRCPAREAVLRLDAVDLLPASITLSAGELELSARIGRETVLRRALAPLLDDYDAIVIDNSPSLGVLTVNSLMASDAVVAPSEPSFLALKGLEILFSVISQVRELYPALQMLGVLITQMDPRTTHHREAAEAIRERYPVFDTVIRRSVRYADACLASQPVMDFAPGSPQAQAYMDFSREVAARAGIQTRLS</sequence>
<dbReference type="EMBL" id="DVFJ01000005">
    <property type="protein sequence ID" value="HIQ70865.1"/>
    <property type="molecule type" value="Genomic_DNA"/>
</dbReference>
<dbReference type="CDD" id="cd02042">
    <property type="entry name" value="ParAB_family"/>
    <property type="match status" value="1"/>
</dbReference>
<evidence type="ECO:0000256" key="4">
    <source>
        <dbReference type="ARBA" id="ARBA00071824"/>
    </source>
</evidence>
<gene>
    <name evidence="6" type="ORF">IAB73_01445</name>
</gene>
<comment type="caution">
    <text evidence="6">The sequence shown here is derived from an EMBL/GenBank/DDBJ whole genome shotgun (WGS) entry which is preliminary data.</text>
</comment>
<dbReference type="SUPFAM" id="SSF52540">
    <property type="entry name" value="P-loop containing nucleoside triphosphate hydrolases"/>
    <property type="match status" value="1"/>
</dbReference>
<dbReference type="FunFam" id="3.40.50.300:FF:000285">
    <property type="entry name" value="Sporulation initiation inhibitor Soj"/>
    <property type="match status" value="1"/>
</dbReference>
<dbReference type="PIRSF" id="PIRSF009320">
    <property type="entry name" value="Nuc_binding_HP_1000"/>
    <property type="match status" value="1"/>
</dbReference>
<evidence type="ECO:0000256" key="1">
    <source>
        <dbReference type="ARBA" id="ARBA00006976"/>
    </source>
</evidence>
<dbReference type="Pfam" id="PF13614">
    <property type="entry name" value="AAA_31"/>
    <property type="match status" value="1"/>
</dbReference>
<evidence type="ECO:0000313" key="6">
    <source>
        <dbReference type="EMBL" id="HIQ70865.1"/>
    </source>
</evidence>
<evidence type="ECO:0000256" key="2">
    <source>
        <dbReference type="ARBA" id="ARBA00049360"/>
    </source>
</evidence>
<dbReference type="AlphaFoldDB" id="A0A9D1CPR9"/>
<feature type="domain" description="AAA" evidence="5">
    <location>
        <begin position="2"/>
        <end position="168"/>
    </location>
</feature>
<reference evidence="6" key="1">
    <citation type="submission" date="2020-10" db="EMBL/GenBank/DDBJ databases">
        <authorList>
            <person name="Gilroy R."/>
        </authorList>
    </citation>
    <scope>NUCLEOTIDE SEQUENCE</scope>
    <source>
        <strain evidence="6">ChiSxjej2B14-6234</strain>
    </source>
</reference>
<organism evidence="6 7">
    <name type="scientific">Candidatus Onthenecus intestinigallinarum</name>
    <dbReference type="NCBI Taxonomy" id="2840875"/>
    <lineage>
        <taxon>Bacteria</taxon>
        <taxon>Bacillati</taxon>
        <taxon>Bacillota</taxon>
        <taxon>Clostridia</taxon>
        <taxon>Eubacteriales</taxon>
        <taxon>Candidatus Onthenecus</taxon>
    </lineage>
</organism>
<comment type="similarity">
    <text evidence="1">Belongs to the ParA family.</text>
</comment>
<comment type="subunit">
    <text evidence="3">Dimerizes in the presence of ATP but not ADP; ATP-binding is required for double-stranded (ds)DNA-binding. Interacts with DnaA.</text>
</comment>
<name>A0A9D1CPR9_9FIRM</name>
<dbReference type="Gene3D" id="3.40.50.300">
    <property type="entry name" value="P-loop containing nucleotide triphosphate hydrolases"/>
    <property type="match status" value="1"/>
</dbReference>